<dbReference type="Proteomes" id="UP000031036">
    <property type="component" value="Unassembled WGS sequence"/>
</dbReference>
<dbReference type="EMBL" id="JPKZ01001202">
    <property type="protein sequence ID" value="KHN83272.1"/>
    <property type="molecule type" value="Genomic_DNA"/>
</dbReference>
<proteinExistence type="predicted"/>
<reference evidence="1 2" key="1">
    <citation type="submission" date="2014-11" db="EMBL/GenBank/DDBJ databases">
        <title>Genetic blueprint of the zoonotic pathogen Toxocara canis.</title>
        <authorList>
            <person name="Zhu X.-Q."/>
            <person name="Korhonen P.K."/>
            <person name="Cai H."/>
            <person name="Young N.D."/>
            <person name="Nejsum P."/>
            <person name="von Samson-Himmelstjerna G."/>
            <person name="Boag P.R."/>
            <person name="Tan P."/>
            <person name="Li Q."/>
            <person name="Min J."/>
            <person name="Yang Y."/>
            <person name="Wang X."/>
            <person name="Fang X."/>
            <person name="Hall R.S."/>
            <person name="Hofmann A."/>
            <person name="Sternberg P.W."/>
            <person name="Jex A.R."/>
            <person name="Gasser R.B."/>
        </authorList>
    </citation>
    <scope>NUCLEOTIDE SEQUENCE [LARGE SCALE GENOMIC DNA]</scope>
    <source>
        <strain evidence="1">PN_DK_2014</strain>
    </source>
</reference>
<protein>
    <submittedName>
        <fullName evidence="1">Uncharacterized protein</fullName>
    </submittedName>
</protein>
<comment type="caution">
    <text evidence="1">The sequence shown here is derived from an EMBL/GenBank/DDBJ whole genome shotgun (WGS) entry which is preliminary data.</text>
</comment>
<keyword evidence="2" id="KW-1185">Reference proteome</keyword>
<sequence length="77" mass="8613">MTNGYRHSASEATKNNSIVDTYGVLNNWCDLSNWSDRMTLHTPSKVLALYAQRDRMTLYNGYTVAGSTGKRLPATLI</sequence>
<evidence type="ECO:0000313" key="2">
    <source>
        <dbReference type="Proteomes" id="UP000031036"/>
    </source>
</evidence>
<organism evidence="1 2">
    <name type="scientific">Toxocara canis</name>
    <name type="common">Canine roundworm</name>
    <dbReference type="NCBI Taxonomy" id="6265"/>
    <lineage>
        <taxon>Eukaryota</taxon>
        <taxon>Metazoa</taxon>
        <taxon>Ecdysozoa</taxon>
        <taxon>Nematoda</taxon>
        <taxon>Chromadorea</taxon>
        <taxon>Rhabditida</taxon>
        <taxon>Spirurina</taxon>
        <taxon>Ascaridomorpha</taxon>
        <taxon>Ascaridoidea</taxon>
        <taxon>Toxocaridae</taxon>
        <taxon>Toxocara</taxon>
    </lineage>
</organism>
<gene>
    <name evidence="1" type="ORF">Tcan_13503</name>
</gene>
<accession>A0A0B2VPE2</accession>
<dbReference type="AlphaFoldDB" id="A0A0B2VPE2"/>
<name>A0A0B2VPE2_TOXCA</name>
<evidence type="ECO:0000313" key="1">
    <source>
        <dbReference type="EMBL" id="KHN83272.1"/>
    </source>
</evidence>